<dbReference type="Gene3D" id="3.30.565.10">
    <property type="entry name" value="Histidine kinase-like ATPase, C-terminal domain"/>
    <property type="match status" value="1"/>
</dbReference>
<dbReference type="PROSITE" id="PS50885">
    <property type="entry name" value="HAMP"/>
    <property type="match status" value="1"/>
</dbReference>
<keyword evidence="9" id="KW-0902">Two-component regulatory system</keyword>
<feature type="transmembrane region" description="Helical" evidence="10">
    <location>
        <begin position="13"/>
        <end position="32"/>
    </location>
</feature>
<dbReference type="InterPro" id="IPR003594">
    <property type="entry name" value="HATPase_dom"/>
</dbReference>
<dbReference type="InterPro" id="IPR050428">
    <property type="entry name" value="TCS_sensor_his_kinase"/>
</dbReference>
<evidence type="ECO:0000256" key="1">
    <source>
        <dbReference type="ARBA" id="ARBA00000085"/>
    </source>
</evidence>
<keyword evidence="14" id="KW-1185">Reference proteome</keyword>
<proteinExistence type="predicted"/>
<dbReference type="CDD" id="cd00082">
    <property type="entry name" value="HisKA"/>
    <property type="match status" value="1"/>
</dbReference>
<evidence type="ECO:0000256" key="7">
    <source>
        <dbReference type="ARBA" id="ARBA00022777"/>
    </source>
</evidence>
<reference evidence="13 14" key="1">
    <citation type="submission" date="2022-10" db="EMBL/GenBank/DDBJ databases">
        <title>Pararhodobacter sp. nov., isolated from marine algae.</title>
        <authorList>
            <person name="Choi B.J."/>
            <person name="Kim J.M."/>
            <person name="Lee J.K."/>
            <person name="Choi D.G."/>
            <person name="Jeon C.O."/>
        </authorList>
    </citation>
    <scope>NUCLEOTIDE SEQUENCE [LARGE SCALE GENOMIC DNA]</scope>
    <source>
        <strain evidence="13 14">ZQ420</strain>
    </source>
</reference>
<dbReference type="EC" id="2.7.13.3" evidence="3"/>
<keyword evidence="7 13" id="KW-0418">Kinase</keyword>
<keyword evidence="8 10" id="KW-1133">Transmembrane helix</keyword>
<feature type="transmembrane region" description="Helical" evidence="10">
    <location>
        <begin position="167"/>
        <end position="190"/>
    </location>
</feature>
<feature type="domain" description="Histidine kinase" evidence="11">
    <location>
        <begin position="246"/>
        <end position="460"/>
    </location>
</feature>
<dbReference type="PANTHER" id="PTHR45436">
    <property type="entry name" value="SENSOR HISTIDINE KINASE YKOH"/>
    <property type="match status" value="1"/>
</dbReference>
<protein>
    <recommendedName>
        <fullName evidence="3">histidine kinase</fullName>
        <ecNumber evidence="3">2.7.13.3</ecNumber>
    </recommendedName>
</protein>
<organism evidence="13 14">
    <name type="scientific">Pararhodobacter zhoushanensis</name>
    <dbReference type="NCBI Taxonomy" id="2479545"/>
    <lineage>
        <taxon>Bacteria</taxon>
        <taxon>Pseudomonadati</taxon>
        <taxon>Pseudomonadota</taxon>
        <taxon>Alphaproteobacteria</taxon>
        <taxon>Rhodobacterales</taxon>
        <taxon>Paracoccaceae</taxon>
        <taxon>Pararhodobacter</taxon>
    </lineage>
</organism>
<keyword evidence="4" id="KW-0597">Phosphoprotein</keyword>
<keyword evidence="5" id="KW-0808">Transferase</keyword>
<evidence type="ECO:0000259" key="11">
    <source>
        <dbReference type="PROSITE" id="PS50109"/>
    </source>
</evidence>
<evidence type="ECO:0000259" key="12">
    <source>
        <dbReference type="PROSITE" id="PS50885"/>
    </source>
</evidence>
<dbReference type="SUPFAM" id="SSF47384">
    <property type="entry name" value="Homodimeric domain of signal transducing histidine kinase"/>
    <property type="match status" value="1"/>
</dbReference>
<dbReference type="InterPro" id="IPR036890">
    <property type="entry name" value="HATPase_C_sf"/>
</dbReference>
<keyword evidence="10" id="KW-0472">Membrane</keyword>
<dbReference type="Pfam" id="PF02518">
    <property type="entry name" value="HATPase_c"/>
    <property type="match status" value="1"/>
</dbReference>
<dbReference type="Gene3D" id="1.10.287.130">
    <property type="match status" value="1"/>
</dbReference>
<dbReference type="EMBL" id="JAPDFL010000001">
    <property type="protein sequence ID" value="MCW1930990.1"/>
    <property type="molecule type" value="Genomic_DNA"/>
</dbReference>
<dbReference type="GO" id="GO:0016301">
    <property type="term" value="F:kinase activity"/>
    <property type="evidence" value="ECO:0007669"/>
    <property type="project" value="UniProtKB-KW"/>
</dbReference>
<dbReference type="SMART" id="SM00388">
    <property type="entry name" value="HisKA"/>
    <property type="match status" value="1"/>
</dbReference>
<dbReference type="InterPro" id="IPR005467">
    <property type="entry name" value="His_kinase_dom"/>
</dbReference>
<sequence>MTPRAAPSLRRRLMVQLLVLSAVLAVALYVAVRLGAERASEATLDGILGAATTTIAEELRSVEGGAELDLSPGTFSMLAAMGEERIFHRIDIRGLPVTGYDDLPLPPTTPTALEPAFYDATYRDADLRLAAVARSLMIENRAAPVLVIVGQTREGQRAIARDLGNRAAALGLVVFLVAVPLSLFATGTLLRPIGRLAEAVGRRGGHDLRPVRHPAPAELMPLVEQLNAFIARLRQTLAQTETFIAEAAHHIRTPLATLRSEAELALRQAGDEPTRARLRGMIRATEESARSANQLLDHATVLFRADQRAQDRVELGAMVSALADRFRPTADLKEMEITLDLPAAPMETTGDAVLIESALRNLIDNALKYSPAESPILITLREDAGFARLDVHDRGRGLGGETQAALSKRFRRGGNVGGVVGSGLGLTIVSETAAAMGGRFALKDRKDGGTCATLWFPFSS</sequence>
<dbReference type="Proteomes" id="UP001208938">
    <property type="component" value="Unassembled WGS sequence"/>
</dbReference>
<dbReference type="PANTHER" id="PTHR45436:SF1">
    <property type="entry name" value="SENSOR PROTEIN QSEC"/>
    <property type="match status" value="1"/>
</dbReference>
<evidence type="ECO:0000256" key="9">
    <source>
        <dbReference type="ARBA" id="ARBA00023012"/>
    </source>
</evidence>
<dbReference type="SMART" id="SM00387">
    <property type="entry name" value="HATPase_c"/>
    <property type="match status" value="1"/>
</dbReference>
<dbReference type="Pfam" id="PF00512">
    <property type="entry name" value="HisKA"/>
    <property type="match status" value="1"/>
</dbReference>
<dbReference type="PROSITE" id="PS50109">
    <property type="entry name" value="HIS_KIN"/>
    <property type="match status" value="1"/>
</dbReference>
<dbReference type="CDD" id="cd00075">
    <property type="entry name" value="HATPase"/>
    <property type="match status" value="1"/>
</dbReference>
<evidence type="ECO:0000256" key="10">
    <source>
        <dbReference type="SAM" id="Phobius"/>
    </source>
</evidence>
<evidence type="ECO:0000313" key="14">
    <source>
        <dbReference type="Proteomes" id="UP001208938"/>
    </source>
</evidence>
<evidence type="ECO:0000256" key="8">
    <source>
        <dbReference type="ARBA" id="ARBA00022989"/>
    </source>
</evidence>
<evidence type="ECO:0000313" key="13">
    <source>
        <dbReference type="EMBL" id="MCW1930990.1"/>
    </source>
</evidence>
<dbReference type="InterPro" id="IPR003661">
    <property type="entry name" value="HisK_dim/P_dom"/>
</dbReference>
<evidence type="ECO:0000256" key="3">
    <source>
        <dbReference type="ARBA" id="ARBA00012438"/>
    </source>
</evidence>
<comment type="caution">
    <text evidence="13">The sequence shown here is derived from an EMBL/GenBank/DDBJ whole genome shotgun (WGS) entry which is preliminary data.</text>
</comment>
<evidence type="ECO:0000256" key="5">
    <source>
        <dbReference type="ARBA" id="ARBA00022679"/>
    </source>
</evidence>
<dbReference type="RefSeq" id="WP_264504150.1">
    <property type="nucleotide sequence ID" value="NZ_JAPDFL010000001.1"/>
</dbReference>
<comment type="catalytic activity">
    <reaction evidence="1">
        <text>ATP + protein L-histidine = ADP + protein N-phospho-L-histidine.</text>
        <dbReference type="EC" id="2.7.13.3"/>
    </reaction>
</comment>
<comment type="subcellular location">
    <subcellularLocation>
        <location evidence="2">Membrane</location>
    </subcellularLocation>
</comment>
<dbReference type="InterPro" id="IPR036097">
    <property type="entry name" value="HisK_dim/P_sf"/>
</dbReference>
<evidence type="ECO:0000256" key="2">
    <source>
        <dbReference type="ARBA" id="ARBA00004370"/>
    </source>
</evidence>
<dbReference type="InterPro" id="IPR013727">
    <property type="entry name" value="2CSK_N"/>
</dbReference>
<dbReference type="InterPro" id="IPR003660">
    <property type="entry name" value="HAMP_dom"/>
</dbReference>
<name>A0ABT3GU03_9RHOB</name>
<feature type="domain" description="HAMP" evidence="12">
    <location>
        <begin position="187"/>
        <end position="238"/>
    </location>
</feature>
<dbReference type="SUPFAM" id="SSF55874">
    <property type="entry name" value="ATPase domain of HSP90 chaperone/DNA topoisomerase II/histidine kinase"/>
    <property type="match status" value="1"/>
</dbReference>
<evidence type="ECO:0000256" key="4">
    <source>
        <dbReference type="ARBA" id="ARBA00022553"/>
    </source>
</evidence>
<evidence type="ECO:0000256" key="6">
    <source>
        <dbReference type="ARBA" id="ARBA00022692"/>
    </source>
</evidence>
<keyword evidence="6 10" id="KW-0812">Transmembrane</keyword>
<accession>A0ABT3GU03</accession>
<gene>
    <name evidence="13" type="ORF">OKW52_01565</name>
</gene>
<dbReference type="Pfam" id="PF08521">
    <property type="entry name" value="2CSK_N"/>
    <property type="match status" value="1"/>
</dbReference>